<gene>
    <name evidence="2" type="ORF">GGR46_000983</name>
</gene>
<feature type="domain" description="Abortive infection protein-like C-terminal" evidence="1">
    <location>
        <begin position="140"/>
        <end position="216"/>
    </location>
</feature>
<keyword evidence="3" id="KW-1185">Reference proteome</keyword>
<accession>A0A7W6JQ41</accession>
<evidence type="ECO:0000259" key="1">
    <source>
        <dbReference type="Pfam" id="PF14355"/>
    </source>
</evidence>
<evidence type="ECO:0000313" key="3">
    <source>
        <dbReference type="Proteomes" id="UP000557392"/>
    </source>
</evidence>
<sequence length="226" mass="24786">MDADVYRVVRGELIADAEVVQMLPRFLRTCQTTDDFWQHIKMEFSTYAERRAHIREVFAPLLEYLERAAAPGAEAITDALRNLQEGEVHRIWAKALARCASDPEGAVTAARTLLESVCMHILDGLAEGGTPLYTPGDDLPKLYRATAEQLNLAPSQHTEDVFKRLLGGCTTVVESIGAIRNRVGDAHGRGRRPVKIAPRHAHLAVNLAGAVALFLAETAEAKAPKQ</sequence>
<dbReference type="AlphaFoldDB" id="A0A7W6JQ41"/>
<protein>
    <recommendedName>
        <fullName evidence="1">Abortive infection protein-like C-terminal domain-containing protein</fullName>
    </recommendedName>
</protein>
<dbReference type="Proteomes" id="UP000557392">
    <property type="component" value="Unassembled WGS sequence"/>
</dbReference>
<organism evidence="2 3">
    <name type="scientific">Sphingomonas kyeonggiensis</name>
    <dbReference type="NCBI Taxonomy" id="1268553"/>
    <lineage>
        <taxon>Bacteria</taxon>
        <taxon>Pseudomonadati</taxon>
        <taxon>Pseudomonadota</taxon>
        <taxon>Alphaproteobacteria</taxon>
        <taxon>Sphingomonadales</taxon>
        <taxon>Sphingomonadaceae</taxon>
        <taxon>Sphingomonas</taxon>
    </lineage>
</organism>
<comment type="caution">
    <text evidence="2">The sequence shown here is derived from an EMBL/GenBank/DDBJ whole genome shotgun (WGS) entry which is preliminary data.</text>
</comment>
<proteinExistence type="predicted"/>
<name>A0A7W6JQ41_9SPHN</name>
<reference evidence="2 3" key="1">
    <citation type="submission" date="2020-08" db="EMBL/GenBank/DDBJ databases">
        <title>Genomic Encyclopedia of Type Strains, Phase IV (KMG-IV): sequencing the most valuable type-strain genomes for metagenomic binning, comparative biology and taxonomic classification.</title>
        <authorList>
            <person name="Goeker M."/>
        </authorList>
    </citation>
    <scope>NUCLEOTIDE SEQUENCE [LARGE SCALE GENOMIC DNA]</scope>
    <source>
        <strain evidence="2 3">DSM 101806</strain>
    </source>
</reference>
<dbReference type="EMBL" id="JACIEH010000001">
    <property type="protein sequence ID" value="MBB4097450.1"/>
    <property type="molecule type" value="Genomic_DNA"/>
</dbReference>
<dbReference type="RefSeq" id="WP_183995099.1">
    <property type="nucleotide sequence ID" value="NZ_JACIEH010000001.1"/>
</dbReference>
<dbReference type="Pfam" id="PF14355">
    <property type="entry name" value="Abi_C"/>
    <property type="match status" value="1"/>
</dbReference>
<evidence type="ECO:0000313" key="2">
    <source>
        <dbReference type="EMBL" id="MBB4097450.1"/>
    </source>
</evidence>
<dbReference type="InterPro" id="IPR026001">
    <property type="entry name" value="Abi-like_C"/>
</dbReference>